<dbReference type="InterPro" id="IPR023346">
    <property type="entry name" value="Lysozyme-like_dom_sf"/>
</dbReference>
<dbReference type="Proteomes" id="UP000236286">
    <property type="component" value="Unassembled WGS sequence"/>
</dbReference>
<reference evidence="2 3" key="1">
    <citation type="submission" date="2017-10" db="EMBL/GenBank/DDBJ databases">
        <title>Genome announcement of Methylocella silvestris TVC from permafrost.</title>
        <authorList>
            <person name="Wang J."/>
            <person name="Geng K."/>
            <person name="Ul-Haque F."/>
            <person name="Crombie A.T."/>
            <person name="Street L.E."/>
            <person name="Wookey P.A."/>
            <person name="Murrell J.C."/>
            <person name="Pratscher J."/>
        </authorList>
    </citation>
    <scope>NUCLEOTIDE SEQUENCE [LARGE SCALE GENOMIC DNA]</scope>
    <source>
        <strain evidence="2 3">TVC</strain>
    </source>
</reference>
<evidence type="ECO:0008006" key="4">
    <source>
        <dbReference type="Google" id="ProtNLM"/>
    </source>
</evidence>
<name>A0A2J7TG20_METSI</name>
<dbReference type="RefSeq" id="WP_102844064.1">
    <property type="nucleotide sequence ID" value="NZ_PDZR01000013.1"/>
</dbReference>
<comment type="caution">
    <text evidence="2">The sequence shown here is derived from an EMBL/GenBank/DDBJ whole genome shotgun (WGS) entry which is preliminary data.</text>
</comment>
<evidence type="ECO:0000313" key="2">
    <source>
        <dbReference type="EMBL" id="PNG25710.1"/>
    </source>
</evidence>
<keyword evidence="1" id="KW-1133">Transmembrane helix</keyword>
<keyword evidence="1" id="KW-0472">Membrane</keyword>
<dbReference type="SUPFAM" id="SSF53955">
    <property type="entry name" value="Lysozyme-like"/>
    <property type="match status" value="1"/>
</dbReference>
<dbReference type="EMBL" id="PDZR01000013">
    <property type="protein sequence ID" value="PNG25710.1"/>
    <property type="molecule type" value="Genomic_DNA"/>
</dbReference>
<feature type="transmembrane region" description="Helical" evidence="1">
    <location>
        <begin position="312"/>
        <end position="337"/>
    </location>
</feature>
<sequence>MADDVFKNFLIKLGWDIDEEGFRKLQKNIETVTTGLTTVAAVGVAAAVAITKAVEHSAEAFEKLYYQSQRTGTSAAHLKALSFAAEQFGSSVEEAGAAVENLAKKFRDSPGYAQQLQRMGVNMSGDNADKLVSFMDRVAKMPTAQRNAWLEAYGYSEKLFYAIENPQFRKAFDSYLKQQKQAGLDANEAAKGSTRFMQSLRELRGNISNIWDGAASAVFEKYGDVFKRFGDYLLAHASEIKDFIVKVAGAILNLAEELGKAMPQIDKFVDMIGGWNNALKILGGLLLLNVIPGLARLTTMLAGLLAIRMPMWLLGLLGVSGGAAALALGLGAGAWGATTEDSNPGSSFRKPAENTGGIGGWWKRNMPTWLGGQDAPAGGNPGGTQKDPTNYTGSNAEVVKQAAAQLGTSPKDLATVIAYETGGKFSPSIWGGKGGNYMGLIQFGPSERAQFGANDKQTFAQQMPAVVSYLKTRGFKPGMGLMDLYSTINAGSPGRYAASDGNGTVATHVARMQREQAANVDRFLNSGVPKPIGLGGLPSFVGSANAGEAKNPFGGFDADRLRQMFKTSPLGVSPVNNSWKTTNIHNSPSQTVSIHVDGSASPVDTANAIGGNLRRAGSDLVRNMRPVAQ</sequence>
<dbReference type="AlphaFoldDB" id="A0A2J7TG20"/>
<organism evidence="2 3">
    <name type="scientific">Methylocella silvestris</name>
    <dbReference type="NCBI Taxonomy" id="199596"/>
    <lineage>
        <taxon>Bacteria</taxon>
        <taxon>Pseudomonadati</taxon>
        <taxon>Pseudomonadota</taxon>
        <taxon>Alphaproteobacteria</taxon>
        <taxon>Hyphomicrobiales</taxon>
        <taxon>Beijerinckiaceae</taxon>
        <taxon>Methylocella</taxon>
    </lineage>
</organism>
<protein>
    <recommendedName>
        <fullName evidence="4">Transglycosylase SLT domain-containing protein</fullName>
    </recommendedName>
</protein>
<gene>
    <name evidence="2" type="ORF">CR492_12395</name>
</gene>
<proteinExistence type="predicted"/>
<accession>A0A2J7TG20</accession>
<evidence type="ECO:0000313" key="3">
    <source>
        <dbReference type="Proteomes" id="UP000236286"/>
    </source>
</evidence>
<dbReference type="OrthoDB" id="6065087at2"/>
<feature type="transmembrane region" description="Helical" evidence="1">
    <location>
        <begin position="281"/>
        <end position="305"/>
    </location>
</feature>
<evidence type="ECO:0000256" key="1">
    <source>
        <dbReference type="SAM" id="Phobius"/>
    </source>
</evidence>
<keyword evidence="1" id="KW-0812">Transmembrane</keyword>